<name>A0A2D1U850_9SPHI</name>
<gene>
    <name evidence="1" type="ORF">CPT03_15575</name>
</gene>
<dbReference type="AlphaFoldDB" id="A0A2D1U850"/>
<reference evidence="1 2" key="1">
    <citation type="submission" date="2017-10" db="EMBL/GenBank/DDBJ databases">
        <title>Whole genome of Pedobacter ginsengisoli T01R-27 isolated from tomato rhizosphere.</title>
        <authorList>
            <person name="Weon H.-Y."/>
            <person name="Lee S.A."/>
            <person name="Sang M.K."/>
            <person name="Song J."/>
        </authorList>
    </citation>
    <scope>NUCLEOTIDE SEQUENCE [LARGE SCALE GENOMIC DNA]</scope>
    <source>
        <strain evidence="1 2">T01R-27</strain>
    </source>
</reference>
<organism evidence="1 2">
    <name type="scientific">Pedobacter ginsengisoli</name>
    <dbReference type="NCBI Taxonomy" id="363852"/>
    <lineage>
        <taxon>Bacteria</taxon>
        <taxon>Pseudomonadati</taxon>
        <taxon>Bacteroidota</taxon>
        <taxon>Sphingobacteriia</taxon>
        <taxon>Sphingobacteriales</taxon>
        <taxon>Sphingobacteriaceae</taxon>
        <taxon>Pedobacter</taxon>
    </lineage>
</organism>
<evidence type="ECO:0000313" key="2">
    <source>
        <dbReference type="Proteomes" id="UP000223749"/>
    </source>
</evidence>
<dbReference type="OrthoDB" id="609485at2"/>
<accession>A0A2D1U850</accession>
<sequence length="941" mass="105283">MKTKAVHIITSIFICVLLNIFNISLSFSQESSRQNLNQIITKLNTQNDSLSIEKLYLQTDKPSYLAGDTLWFKGYLLNASFLTYSDKSGILYVELSNDSSRLIQRIMVSVYSGLASGYVALDQDLMPGGYTLTGYTNWMRNFGESYLFKKHFYVGADAGSEWLVNYNTQLIKDSDRDKIEIGLKINHFDKAPVGLREMQISVTDGKKTWFKNKVETNLEGLLKLNFGLPEKTSAKNISLGIEDLRKSQGNRKFLIPIVLNRPEKIDLQFMPEGGKLVSGQPTNIAFKALNEDGYGANVSGKIYNSKQQEITSFTTVHAGIGTFSLVPESAEVYTARIPLPGGKYQTYQLQSVESTGITLNVTNQFKSDSCRITLTPTADIVTADKTYYLIGMARNLVCWGALVKFSKGQLQFVLSKQNFPSGIVRLILMNENKTALNERMFYNDRGDNLNIQLESNKTDYQQRDSISLNVKVSDYAGKPVQGSFSLAVTDNGQVKIDSNRAYSIVSHMLLTSDLKGNIEIPGYYDDAATHPQKWQHLNQLLLAQGWAGYDWTEAFKPAKQLTYTNEEEFLIKGKVTNAFNKPVAKSAITLFSKKPLLVLESMTNEGGDFIFKGISPIDTPSFFISAKNKRGKSFNVGIEMEEFKPPVFSTANNRIIPWFVNIDTNTYQTVNNRVALKKEQLRVTGGNLLKEVVINAKKIIKGSKNLNGPGGADVIIDEEQLRKAGKTTLGDLLSKNVKGFGTKFSKTGQIYYSVYTMSVHLIIDGVNTDFFISEETSAYQYLKDIFDYYDAEEIKGIEVMVSGKYQMRYTSAFLDPLAVPWDHAFIEVTTRGGKGPFLKKSIGTYLYKPMPFITPKEFYSPKYTAGSVADMSDIRSTIYWAPNIITDKEGKATINFYAADNPGAYTMIMEGVDLQGHLGVKSKQLIIKKCSNCAPHLKQDK</sequence>
<dbReference type="Proteomes" id="UP000223749">
    <property type="component" value="Chromosome"/>
</dbReference>
<proteinExistence type="predicted"/>
<evidence type="ECO:0008006" key="3">
    <source>
        <dbReference type="Google" id="ProtNLM"/>
    </source>
</evidence>
<protein>
    <recommendedName>
        <fullName evidence="3">Macroglobulin domain-containing protein</fullName>
    </recommendedName>
</protein>
<keyword evidence="2" id="KW-1185">Reference proteome</keyword>
<dbReference type="EMBL" id="CP024091">
    <property type="protein sequence ID" value="ATP57783.1"/>
    <property type="molecule type" value="Genomic_DNA"/>
</dbReference>
<dbReference type="RefSeq" id="WP_099439696.1">
    <property type="nucleotide sequence ID" value="NZ_CP024091.1"/>
</dbReference>
<dbReference type="KEGG" id="pgs:CPT03_15575"/>
<evidence type="ECO:0000313" key="1">
    <source>
        <dbReference type="EMBL" id="ATP57783.1"/>
    </source>
</evidence>
<dbReference type="Gene3D" id="2.60.40.1930">
    <property type="match status" value="1"/>
</dbReference>